<feature type="signal peptide" evidence="1">
    <location>
        <begin position="1"/>
        <end position="25"/>
    </location>
</feature>
<proteinExistence type="predicted"/>
<evidence type="ECO:0000256" key="1">
    <source>
        <dbReference type="SAM" id="SignalP"/>
    </source>
</evidence>
<reference evidence="2" key="1">
    <citation type="journal article" date="2021" name="Nat. Commun.">
        <title>Genetic determinants of endophytism in the Arabidopsis root mycobiome.</title>
        <authorList>
            <person name="Mesny F."/>
            <person name="Miyauchi S."/>
            <person name="Thiergart T."/>
            <person name="Pickel B."/>
            <person name="Atanasova L."/>
            <person name="Karlsson M."/>
            <person name="Huettel B."/>
            <person name="Barry K.W."/>
            <person name="Haridas S."/>
            <person name="Chen C."/>
            <person name="Bauer D."/>
            <person name="Andreopoulos W."/>
            <person name="Pangilinan J."/>
            <person name="LaButti K."/>
            <person name="Riley R."/>
            <person name="Lipzen A."/>
            <person name="Clum A."/>
            <person name="Drula E."/>
            <person name="Henrissat B."/>
            <person name="Kohler A."/>
            <person name="Grigoriev I.V."/>
            <person name="Martin F.M."/>
            <person name="Hacquard S."/>
        </authorList>
    </citation>
    <scope>NUCLEOTIDE SEQUENCE</scope>
    <source>
        <strain evidence="2">MPI-CAGE-CH-0235</strain>
    </source>
</reference>
<evidence type="ECO:0000313" key="3">
    <source>
        <dbReference type="Proteomes" id="UP000813444"/>
    </source>
</evidence>
<feature type="chain" id="PRO_5035448358" evidence="1">
    <location>
        <begin position="26"/>
        <end position="226"/>
    </location>
</feature>
<name>A0A8K0T6Q1_9HYPO</name>
<protein>
    <submittedName>
        <fullName evidence="2">Uncharacterized protein</fullName>
    </submittedName>
</protein>
<dbReference type="PANTHER" id="PTHR40640:SF1">
    <property type="entry name" value="ANCHORED GLYCOPROTEIN, PUTATIVE (AFU_ORTHOLOGUE AFUA_8G04860)-RELATED"/>
    <property type="match status" value="1"/>
</dbReference>
<dbReference type="AlphaFoldDB" id="A0A8K0T6Q1"/>
<dbReference type="OrthoDB" id="4991875at2759"/>
<dbReference type="EMBL" id="JAGPNK010000001">
    <property type="protein sequence ID" value="KAH7328104.1"/>
    <property type="molecule type" value="Genomic_DNA"/>
</dbReference>
<organism evidence="2 3">
    <name type="scientific">Stachybotrys elegans</name>
    <dbReference type="NCBI Taxonomy" id="80388"/>
    <lineage>
        <taxon>Eukaryota</taxon>
        <taxon>Fungi</taxon>
        <taxon>Dikarya</taxon>
        <taxon>Ascomycota</taxon>
        <taxon>Pezizomycotina</taxon>
        <taxon>Sordariomycetes</taxon>
        <taxon>Hypocreomycetidae</taxon>
        <taxon>Hypocreales</taxon>
        <taxon>Stachybotryaceae</taxon>
        <taxon>Stachybotrys</taxon>
    </lineage>
</organism>
<evidence type="ECO:0000313" key="2">
    <source>
        <dbReference type="EMBL" id="KAH7328104.1"/>
    </source>
</evidence>
<comment type="caution">
    <text evidence="2">The sequence shown here is derived from an EMBL/GenBank/DDBJ whole genome shotgun (WGS) entry which is preliminary data.</text>
</comment>
<keyword evidence="1" id="KW-0732">Signal</keyword>
<dbReference type="PANTHER" id="PTHR40640">
    <property type="entry name" value="ANCHORED GLYCOPROTEIN, PUTATIVE (AFU_ORTHOLOGUE AFUA_8G04860)-RELATED"/>
    <property type="match status" value="1"/>
</dbReference>
<sequence>MPFIKLAQLRLLVLAALSLAHLCAADNDGNGDDRPAPVTTAPIFLPHYNEQSWSLVRGSIIASNATAKETAYTIFCPAQTPRACALSLEFPFVIVEGPNTVRFHGTHTSTYIANMECDLNGTVAATCSGYSSFADGFTYGLYEGPTEVSWTKTLTGTDVEWGVLTMAEVPEPTDGSINTVTGAPALTGITELVSLPTGRDSAGFSLRCDKLLAASVLAGTLVAALL</sequence>
<dbReference type="Proteomes" id="UP000813444">
    <property type="component" value="Unassembled WGS sequence"/>
</dbReference>
<accession>A0A8K0T6Q1</accession>
<keyword evidence="3" id="KW-1185">Reference proteome</keyword>
<gene>
    <name evidence="2" type="ORF">B0I35DRAFT_506636</name>
</gene>